<dbReference type="InterPro" id="IPR032816">
    <property type="entry name" value="VTT_dom"/>
</dbReference>
<dbReference type="AlphaFoldDB" id="A0A2M6WE46"/>
<reference evidence="4" key="1">
    <citation type="submission" date="2017-09" db="EMBL/GenBank/DDBJ databases">
        <title>Depth-based differentiation of microbial function through sediment-hosted aquifers and enrichment of novel symbionts in the deep terrestrial subsurface.</title>
        <authorList>
            <person name="Probst A.J."/>
            <person name="Ladd B."/>
            <person name="Jarett J.K."/>
            <person name="Geller-Mcgrath D.E."/>
            <person name="Sieber C.M.K."/>
            <person name="Emerson J.B."/>
            <person name="Anantharaman K."/>
            <person name="Thomas B.C."/>
            <person name="Malmstrom R."/>
            <person name="Stieglmeier M."/>
            <person name="Klingl A."/>
            <person name="Woyke T."/>
            <person name="Ryan C.M."/>
            <person name="Banfield J.F."/>
        </authorList>
    </citation>
    <scope>NUCLEOTIDE SEQUENCE [LARGE SCALE GENOMIC DNA]</scope>
</reference>
<comment type="caution">
    <text evidence="3">The sequence shown here is derived from an EMBL/GenBank/DDBJ whole genome shotgun (WGS) entry which is preliminary data.</text>
</comment>
<keyword evidence="1" id="KW-1133">Transmembrane helix</keyword>
<accession>A0A2M6WE46</accession>
<dbReference type="EMBL" id="PFBJ01000012">
    <property type="protein sequence ID" value="PIT91059.1"/>
    <property type="molecule type" value="Genomic_DNA"/>
</dbReference>
<feature type="transmembrane region" description="Helical" evidence="1">
    <location>
        <begin position="174"/>
        <end position="194"/>
    </location>
</feature>
<proteinExistence type="predicted"/>
<dbReference type="Pfam" id="PF09335">
    <property type="entry name" value="VTT_dom"/>
    <property type="match status" value="1"/>
</dbReference>
<evidence type="ECO:0000313" key="3">
    <source>
        <dbReference type="EMBL" id="PIT91059.1"/>
    </source>
</evidence>
<protein>
    <recommendedName>
        <fullName evidence="2">VTT domain-containing protein</fullName>
    </recommendedName>
</protein>
<dbReference type="PANTHER" id="PTHR42709:SF11">
    <property type="entry name" value="DEDA FAMILY PROTEIN"/>
    <property type="match status" value="1"/>
</dbReference>
<sequence length="199" mass="23057">MFSNFYLMRERGVEWFKARAHSTHAKVWLCIFSFTESSFFFIAPDVLLVAMLLVDSRRWLYYTWLVTITSLLGALFGYIVAAFFYDSLGVYIIDFYHLSDEMVKIKTSFDANAGLVMFLAAFTPIPYKVFVLAGGFFKINLAVFLFASLLGRGARYLILAFIVHRFRDRALRILSQYSVILTILTVVTVILFIFKEFLF</sequence>
<dbReference type="PANTHER" id="PTHR42709">
    <property type="entry name" value="ALKALINE PHOSPHATASE LIKE PROTEIN"/>
    <property type="match status" value="1"/>
</dbReference>
<feature type="transmembrane region" description="Helical" evidence="1">
    <location>
        <begin position="139"/>
        <end position="162"/>
    </location>
</feature>
<evidence type="ECO:0000259" key="2">
    <source>
        <dbReference type="Pfam" id="PF09335"/>
    </source>
</evidence>
<keyword evidence="1" id="KW-0812">Transmembrane</keyword>
<name>A0A2M6WE46_9BACT</name>
<feature type="transmembrane region" description="Helical" evidence="1">
    <location>
        <begin position="27"/>
        <end position="53"/>
    </location>
</feature>
<evidence type="ECO:0000313" key="4">
    <source>
        <dbReference type="Proteomes" id="UP000228809"/>
    </source>
</evidence>
<organism evidence="3 4">
    <name type="scientific">Candidatus Kaiserbacteria bacterium CG10_big_fil_rev_8_21_14_0_10_49_17</name>
    <dbReference type="NCBI Taxonomy" id="1974609"/>
    <lineage>
        <taxon>Bacteria</taxon>
        <taxon>Candidatus Kaiseribacteriota</taxon>
    </lineage>
</organism>
<gene>
    <name evidence="3" type="ORF">COU17_02405</name>
</gene>
<dbReference type="InterPro" id="IPR051311">
    <property type="entry name" value="DedA_domain"/>
</dbReference>
<dbReference type="Proteomes" id="UP000228809">
    <property type="component" value="Unassembled WGS sequence"/>
</dbReference>
<evidence type="ECO:0000256" key="1">
    <source>
        <dbReference type="SAM" id="Phobius"/>
    </source>
</evidence>
<dbReference type="GO" id="GO:0005886">
    <property type="term" value="C:plasma membrane"/>
    <property type="evidence" value="ECO:0007669"/>
    <property type="project" value="TreeGrafter"/>
</dbReference>
<feature type="transmembrane region" description="Helical" evidence="1">
    <location>
        <begin position="59"/>
        <end position="88"/>
    </location>
</feature>
<keyword evidence="1" id="KW-0472">Membrane</keyword>
<feature type="domain" description="VTT" evidence="2">
    <location>
        <begin position="58"/>
        <end position="164"/>
    </location>
</feature>